<proteinExistence type="predicted"/>
<comment type="caution">
    <text evidence="1">The sequence shown here is derived from an EMBL/GenBank/DDBJ whole genome shotgun (WGS) entry which is preliminary data.</text>
</comment>
<organism evidence="1 2">
    <name type="scientific">Chelativorans composti</name>
    <dbReference type="NCBI Taxonomy" id="768533"/>
    <lineage>
        <taxon>Bacteria</taxon>
        <taxon>Pseudomonadati</taxon>
        <taxon>Pseudomonadota</taxon>
        <taxon>Alphaproteobacteria</taxon>
        <taxon>Hyphomicrobiales</taxon>
        <taxon>Phyllobacteriaceae</taxon>
        <taxon>Chelativorans</taxon>
    </lineage>
</organism>
<gene>
    <name evidence="1" type="ORF">ACFSMZ_13500</name>
</gene>
<evidence type="ECO:0000313" key="2">
    <source>
        <dbReference type="Proteomes" id="UP001597373"/>
    </source>
</evidence>
<protein>
    <submittedName>
        <fullName evidence="1">Uncharacterized protein</fullName>
    </submittedName>
</protein>
<evidence type="ECO:0000313" key="1">
    <source>
        <dbReference type="EMBL" id="MFD2260768.1"/>
    </source>
</evidence>
<dbReference type="RefSeq" id="WP_345098046.1">
    <property type="nucleotide sequence ID" value="NZ_BAABGS010000012.1"/>
</dbReference>
<keyword evidence="2" id="KW-1185">Reference proteome</keyword>
<dbReference type="Proteomes" id="UP001597373">
    <property type="component" value="Unassembled WGS sequence"/>
</dbReference>
<accession>A0ABW5DI56</accession>
<name>A0ABW5DI56_9HYPH</name>
<dbReference type="EMBL" id="JBHUIR010000054">
    <property type="protein sequence ID" value="MFD2260768.1"/>
    <property type="molecule type" value="Genomic_DNA"/>
</dbReference>
<reference evidence="2" key="1">
    <citation type="journal article" date="2019" name="Int. J. Syst. Evol. Microbiol.">
        <title>The Global Catalogue of Microorganisms (GCM) 10K type strain sequencing project: providing services to taxonomists for standard genome sequencing and annotation.</title>
        <authorList>
            <consortium name="The Broad Institute Genomics Platform"/>
            <consortium name="The Broad Institute Genome Sequencing Center for Infectious Disease"/>
            <person name="Wu L."/>
            <person name="Ma J."/>
        </authorList>
    </citation>
    <scope>NUCLEOTIDE SEQUENCE [LARGE SCALE GENOMIC DNA]</scope>
    <source>
        <strain evidence="2">KCTC 23707</strain>
    </source>
</reference>
<sequence>MTIAEKKLAFWSRHPNFDKEEAMRGVEALKRAWGSGERAA</sequence>